<keyword evidence="4 5" id="KW-0472">Membrane</keyword>
<evidence type="ECO:0000259" key="6">
    <source>
        <dbReference type="Pfam" id="PF01957"/>
    </source>
</evidence>
<reference evidence="7" key="1">
    <citation type="submission" date="2021-02" db="EMBL/GenBank/DDBJ databases">
        <authorList>
            <person name="Cremers G."/>
            <person name="Picone N."/>
        </authorList>
    </citation>
    <scope>NUCLEOTIDE SEQUENCE</scope>
    <source>
        <strain evidence="7">PQ17</strain>
    </source>
</reference>
<sequence>MGASWVICLFLSGLFLLIAETFVPGVILGVLGGLCIAGSLVCGFYFLGPGWGMGIAVAELGLLVGVFLAWIKFFPRTPLAKRMVLSSSAPASVVPSDWNRLVGQVGHLESPCRPVGVARIGGRRYTVASEEGFLPRGTQVRVKRVEGTQMIVESLRDPAG</sequence>
<accession>A0A8J2BLN2</accession>
<name>A0A8J2BLN2_9BACT</name>
<feature type="domain" description="NfeD-like C-terminal" evidence="6">
    <location>
        <begin position="99"/>
        <end position="153"/>
    </location>
</feature>
<evidence type="ECO:0000313" key="8">
    <source>
        <dbReference type="Proteomes" id="UP000663859"/>
    </source>
</evidence>
<evidence type="ECO:0000256" key="4">
    <source>
        <dbReference type="ARBA" id="ARBA00023136"/>
    </source>
</evidence>
<keyword evidence="2 5" id="KW-0812">Transmembrane</keyword>
<evidence type="ECO:0000256" key="2">
    <source>
        <dbReference type="ARBA" id="ARBA00022692"/>
    </source>
</evidence>
<keyword evidence="8" id="KW-1185">Reference proteome</keyword>
<evidence type="ECO:0000256" key="3">
    <source>
        <dbReference type="ARBA" id="ARBA00022989"/>
    </source>
</evidence>
<dbReference type="SUPFAM" id="SSF141322">
    <property type="entry name" value="NfeD domain-like"/>
    <property type="match status" value="1"/>
</dbReference>
<feature type="transmembrane region" description="Helical" evidence="5">
    <location>
        <begin position="54"/>
        <end position="73"/>
    </location>
</feature>
<dbReference type="RefSeq" id="WP_174583133.1">
    <property type="nucleotide sequence ID" value="NZ_CAJNOB010000013.1"/>
</dbReference>
<evidence type="ECO:0000313" key="7">
    <source>
        <dbReference type="EMBL" id="CAF0696998.1"/>
    </source>
</evidence>
<dbReference type="Gene3D" id="2.40.50.140">
    <property type="entry name" value="Nucleic acid-binding proteins"/>
    <property type="match status" value="1"/>
</dbReference>
<dbReference type="PANTHER" id="PTHR33507">
    <property type="entry name" value="INNER MEMBRANE PROTEIN YBBJ"/>
    <property type="match status" value="1"/>
</dbReference>
<organism evidence="7 8">
    <name type="scientific">Candidatus Methylacidithermus pantelleriae</name>
    <dbReference type="NCBI Taxonomy" id="2744239"/>
    <lineage>
        <taxon>Bacteria</taxon>
        <taxon>Pseudomonadati</taxon>
        <taxon>Verrucomicrobiota</taxon>
        <taxon>Methylacidiphilae</taxon>
        <taxon>Methylacidiphilales</taxon>
        <taxon>Methylacidiphilaceae</taxon>
        <taxon>Candidatus Methylacidithermus</taxon>
    </lineage>
</organism>
<dbReference type="PANTHER" id="PTHR33507:SF3">
    <property type="entry name" value="INNER MEMBRANE PROTEIN YBBJ"/>
    <property type="match status" value="1"/>
</dbReference>
<evidence type="ECO:0000256" key="5">
    <source>
        <dbReference type="SAM" id="Phobius"/>
    </source>
</evidence>
<dbReference type="InterPro" id="IPR002810">
    <property type="entry name" value="NfeD-like_C"/>
</dbReference>
<dbReference type="InterPro" id="IPR012340">
    <property type="entry name" value="NA-bd_OB-fold"/>
</dbReference>
<feature type="transmembrane region" description="Helical" evidence="5">
    <location>
        <begin position="29"/>
        <end position="47"/>
    </location>
</feature>
<comment type="subcellular location">
    <subcellularLocation>
        <location evidence="1">Membrane</location>
        <topology evidence="1">Multi-pass membrane protein</topology>
    </subcellularLocation>
</comment>
<evidence type="ECO:0000256" key="1">
    <source>
        <dbReference type="ARBA" id="ARBA00004141"/>
    </source>
</evidence>
<dbReference type="AlphaFoldDB" id="A0A8J2BLN2"/>
<dbReference type="EMBL" id="CAJNOB010000013">
    <property type="protein sequence ID" value="CAF0696998.1"/>
    <property type="molecule type" value="Genomic_DNA"/>
</dbReference>
<dbReference type="Pfam" id="PF01957">
    <property type="entry name" value="NfeD"/>
    <property type="match status" value="1"/>
</dbReference>
<keyword evidence="3 5" id="KW-1133">Transmembrane helix</keyword>
<dbReference type="InterPro" id="IPR052165">
    <property type="entry name" value="Membrane_assoc_protease"/>
</dbReference>
<proteinExistence type="predicted"/>
<dbReference type="GO" id="GO:0005886">
    <property type="term" value="C:plasma membrane"/>
    <property type="evidence" value="ECO:0007669"/>
    <property type="project" value="TreeGrafter"/>
</dbReference>
<dbReference type="Proteomes" id="UP000663859">
    <property type="component" value="Unassembled WGS sequence"/>
</dbReference>
<protein>
    <submittedName>
        <fullName evidence="7">NfeD domain-containing protein</fullName>
    </submittedName>
</protein>
<gene>
    <name evidence="7" type="ORF">MPNT_200023</name>
</gene>
<comment type="caution">
    <text evidence="7">The sequence shown here is derived from an EMBL/GenBank/DDBJ whole genome shotgun (WGS) entry which is preliminary data.</text>
</comment>